<dbReference type="InterPro" id="IPR006103">
    <property type="entry name" value="Glyco_hydro_2_cat"/>
</dbReference>
<dbReference type="Pfam" id="PF02837">
    <property type="entry name" value="Glyco_hydro_2_N"/>
    <property type="match status" value="1"/>
</dbReference>
<evidence type="ECO:0000256" key="10">
    <source>
        <dbReference type="RuleBase" id="RU361154"/>
    </source>
</evidence>
<name>A0AAE3XSD8_9BACT</name>
<dbReference type="GO" id="GO:0030246">
    <property type="term" value="F:carbohydrate binding"/>
    <property type="evidence" value="ECO:0007669"/>
    <property type="project" value="InterPro"/>
</dbReference>
<keyword evidence="13" id="KW-1185">Reference proteome</keyword>
<dbReference type="AlphaFoldDB" id="A0AAE3XSD8"/>
<evidence type="ECO:0000256" key="2">
    <source>
        <dbReference type="ARBA" id="ARBA00001913"/>
    </source>
</evidence>
<dbReference type="InterPro" id="IPR036156">
    <property type="entry name" value="Beta-gal/glucu_dom_sf"/>
</dbReference>
<sequence length="1045" mass="121059">MIRAQESTPENDLENPHMFSQNRLPARAHFYSFPDQEGALKQSLENHPYYLNLNGEWAFNFVNSPADRPKDFYQESYDVSNWDKIPVPSNWQMQGYDTAIYVNQSYEFWGIAQEKPQPPIIPNEYNPVGSYKRTFTVPENWGDRHVYIHLGAVKSAFYIWVNGKKVGYSEGSKTPAEFDLTDYINPGNNTIALEVYRWSSGSYLEAQDFWRLSGITRDVYLEARNKAHIYDFASLTTLTDQYKNGELNLDFSLVNYGKSGKYSVEYQLIDPDKIQLAGKEIQKISLKKGEKAQVSFSKKVKNVKAWSAETPHLYTLIATLKKKDEVIDVISNSIGFRSVEIKGGQLLVNGKAILIKGVNLHEHHETMGQVVDDETRMKDILLMKQNNINTVRTSHYPHDSRWYQLCDQYGLYVINEANIESHGMKYNLEKGGTLGNAPEWELMHIDRTERMYERDKNHASVIIWSLGNEAGNGYNFYRTYQWLKNKTERPVQYERAGLEWNTDIFSPMYMGINNMIKYHENPKYKDRPLIQCEYAHAMGNSLGNFQDYWDAFEKYPRLQGGCIWDWVDQGLVKTNDKGEKIWAYGGDFGTNKPSDHNFCMNGIVNADRSIHPQIHEVKKVYQYIQFKEVDLESKMMQIKNMHDFISLDRYQINWEVKAEGKIVDQGVLDLPSIAAQTAYDVKVPYQINIKEGTEYFLNFTASLKENDGLLTKGFQVAFEQMKLPVYQPYTASNTESEIESIKLKESKQEAELSNDLFSIHFDKNSGYLNSYQINGEEMITLAPRPNFWRAPIDNDYGFKGPKRDKQWKEASQNQTFKYWKISKLSDHTYEVKTIHELAEVNTTFETTYTIHGNGQIDVKGRFNATEDKSFIPRVGLKLQVNPEYTQLKYFGRGPWENYQDRFTSAFVDVYESTVDEQYFAYSRPQENGYKTEVRWFSLSKNDSKGILFVADELLGFSALNRSIESQDDGDDKFLVQNHGSEVHDQGIVEIMIDDKQQGVGGDTSWGAKPHDQYRLPSDQDYTFKFTIMPLSGENEFEMKKNLYSN</sequence>
<dbReference type="InterPro" id="IPR008979">
    <property type="entry name" value="Galactose-bd-like_sf"/>
</dbReference>
<comment type="subunit">
    <text evidence="4">Monomer.</text>
</comment>
<reference evidence="12" key="1">
    <citation type="submission" date="2023-07" db="EMBL/GenBank/DDBJ databases">
        <title>Genomic Encyclopedia of Type Strains, Phase IV (KMG-IV): sequencing the most valuable type-strain genomes for metagenomic binning, comparative biology and taxonomic classification.</title>
        <authorList>
            <person name="Goeker M."/>
        </authorList>
    </citation>
    <scope>NUCLEOTIDE SEQUENCE</scope>
    <source>
        <strain evidence="12">DSM 26174</strain>
    </source>
</reference>
<dbReference type="InterPro" id="IPR050347">
    <property type="entry name" value="Bact_Beta-galactosidase"/>
</dbReference>
<dbReference type="InterPro" id="IPR006104">
    <property type="entry name" value="Glyco_hydro_2_N"/>
</dbReference>
<dbReference type="SUPFAM" id="SSF74650">
    <property type="entry name" value="Galactose mutarotase-like"/>
    <property type="match status" value="1"/>
</dbReference>
<evidence type="ECO:0000259" key="11">
    <source>
        <dbReference type="SMART" id="SM01038"/>
    </source>
</evidence>
<organism evidence="12 13">
    <name type="scientific">Aureibacter tunicatorum</name>
    <dbReference type="NCBI Taxonomy" id="866807"/>
    <lineage>
        <taxon>Bacteria</taxon>
        <taxon>Pseudomonadati</taxon>
        <taxon>Bacteroidota</taxon>
        <taxon>Cytophagia</taxon>
        <taxon>Cytophagales</taxon>
        <taxon>Persicobacteraceae</taxon>
        <taxon>Aureibacter</taxon>
    </lineage>
</organism>
<dbReference type="PANTHER" id="PTHR46323">
    <property type="entry name" value="BETA-GALACTOSIDASE"/>
    <property type="match status" value="1"/>
</dbReference>
<dbReference type="RefSeq" id="WP_309941719.1">
    <property type="nucleotide sequence ID" value="NZ_AP025305.1"/>
</dbReference>
<keyword evidence="6 10" id="KW-0378">Hydrolase</keyword>
<evidence type="ECO:0000256" key="9">
    <source>
        <dbReference type="ARBA" id="ARBA00032230"/>
    </source>
</evidence>
<dbReference type="InterPro" id="IPR013783">
    <property type="entry name" value="Ig-like_fold"/>
</dbReference>
<comment type="catalytic activity">
    <reaction evidence="1 10">
        <text>Hydrolysis of terminal non-reducing beta-D-galactose residues in beta-D-galactosides.</text>
        <dbReference type="EC" id="3.2.1.23"/>
    </reaction>
</comment>
<dbReference type="SMART" id="SM01038">
    <property type="entry name" value="Bgal_small_N"/>
    <property type="match status" value="1"/>
</dbReference>
<evidence type="ECO:0000256" key="6">
    <source>
        <dbReference type="ARBA" id="ARBA00022801"/>
    </source>
</evidence>
<dbReference type="GO" id="GO:0009341">
    <property type="term" value="C:beta-galactosidase complex"/>
    <property type="evidence" value="ECO:0007669"/>
    <property type="project" value="InterPro"/>
</dbReference>
<dbReference type="SUPFAM" id="SSF49303">
    <property type="entry name" value="beta-Galactosidase/glucuronidase domain"/>
    <property type="match status" value="2"/>
</dbReference>
<dbReference type="InterPro" id="IPR017853">
    <property type="entry name" value="GH"/>
</dbReference>
<dbReference type="Gene3D" id="2.60.120.260">
    <property type="entry name" value="Galactose-binding domain-like"/>
    <property type="match status" value="1"/>
</dbReference>
<keyword evidence="8 10" id="KW-0326">Glycosidase</keyword>
<protein>
    <recommendedName>
        <fullName evidence="5 10">Beta-galactosidase</fullName>
        <ecNumber evidence="5 10">3.2.1.23</ecNumber>
    </recommendedName>
    <alternativeName>
        <fullName evidence="9 10">Lactase</fullName>
    </alternativeName>
</protein>
<dbReference type="InterPro" id="IPR014718">
    <property type="entry name" value="GH-type_carb-bd"/>
</dbReference>
<dbReference type="Pfam" id="PF02929">
    <property type="entry name" value="Bgal_small_N"/>
    <property type="match status" value="1"/>
</dbReference>
<dbReference type="SUPFAM" id="SSF49785">
    <property type="entry name" value="Galactose-binding domain-like"/>
    <property type="match status" value="1"/>
</dbReference>
<dbReference type="InterPro" id="IPR011013">
    <property type="entry name" value="Gal_mutarotase_sf_dom"/>
</dbReference>
<comment type="similarity">
    <text evidence="3 10">Belongs to the glycosyl hydrolase 2 family.</text>
</comment>
<dbReference type="InterPro" id="IPR006101">
    <property type="entry name" value="Glyco_hydro_2"/>
</dbReference>
<evidence type="ECO:0000256" key="4">
    <source>
        <dbReference type="ARBA" id="ARBA00011245"/>
    </source>
</evidence>
<dbReference type="Pfam" id="PF00703">
    <property type="entry name" value="Glyco_hydro_2"/>
    <property type="match status" value="1"/>
</dbReference>
<evidence type="ECO:0000313" key="12">
    <source>
        <dbReference type="EMBL" id="MDR6241154.1"/>
    </source>
</evidence>
<comment type="cofactor">
    <cofactor evidence="2">
        <name>Ca(2+)</name>
        <dbReference type="ChEBI" id="CHEBI:29108"/>
    </cofactor>
</comment>
<evidence type="ECO:0000256" key="3">
    <source>
        <dbReference type="ARBA" id="ARBA00007401"/>
    </source>
</evidence>
<dbReference type="EC" id="3.2.1.23" evidence="5 10"/>
<dbReference type="EMBL" id="JAVDQD010000006">
    <property type="protein sequence ID" value="MDR6241154.1"/>
    <property type="molecule type" value="Genomic_DNA"/>
</dbReference>
<dbReference type="PROSITE" id="PS00719">
    <property type="entry name" value="GLYCOSYL_HYDROL_F2_1"/>
    <property type="match status" value="1"/>
</dbReference>
<dbReference type="PANTHER" id="PTHR46323:SF2">
    <property type="entry name" value="BETA-GALACTOSIDASE"/>
    <property type="match status" value="1"/>
</dbReference>
<evidence type="ECO:0000256" key="8">
    <source>
        <dbReference type="ARBA" id="ARBA00023295"/>
    </source>
</evidence>
<comment type="caution">
    <text evidence="12">The sequence shown here is derived from an EMBL/GenBank/DDBJ whole genome shotgun (WGS) entry which is preliminary data.</text>
</comment>
<dbReference type="InterPro" id="IPR023230">
    <property type="entry name" value="Glyco_hydro_2_CS"/>
</dbReference>
<feature type="domain" description="Beta galactosidase small chain/" evidence="11">
    <location>
        <begin position="751"/>
        <end position="1028"/>
    </location>
</feature>
<dbReference type="InterPro" id="IPR023232">
    <property type="entry name" value="Glyco_hydro_2_AS"/>
</dbReference>
<dbReference type="Gene3D" id="3.20.20.80">
    <property type="entry name" value="Glycosidases"/>
    <property type="match status" value="1"/>
</dbReference>
<evidence type="ECO:0000313" key="13">
    <source>
        <dbReference type="Proteomes" id="UP001185092"/>
    </source>
</evidence>
<dbReference type="Proteomes" id="UP001185092">
    <property type="component" value="Unassembled WGS sequence"/>
</dbReference>
<dbReference type="Gene3D" id="2.60.40.10">
    <property type="entry name" value="Immunoglobulins"/>
    <property type="match status" value="2"/>
</dbReference>
<proteinExistence type="inferred from homology"/>
<dbReference type="InterPro" id="IPR004199">
    <property type="entry name" value="B-gal_small/dom_5"/>
</dbReference>
<dbReference type="FunFam" id="3.20.20.80:FF:000121">
    <property type="entry name" value="Beta-galactosidase"/>
    <property type="match status" value="1"/>
</dbReference>
<evidence type="ECO:0000256" key="7">
    <source>
        <dbReference type="ARBA" id="ARBA00022837"/>
    </source>
</evidence>
<dbReference type="GO" id="GO:0005990">
    <property type="term" value="P:lactose catabolic process"/>
    <property type="evidence" value="ECO:0007669"/>
    <property type="project" value="TreeGrafter"/>
</dbReference>
<dbReference type="InterPro" id="IPR032312">
    <property type="entry name" value="LacZ_4"/>
</dbReference>
<dbReference type="InterPro" id="IPR006102">
    <property type="entry name" value="Ig-like_GH2"/>
</dbReference>
<dbReference type="PRINTS" id="PR00132">
    <property type="entry name" value="GLHYDRLASE2"/>
</dbReference>
<dbReference type="SUPFAM" id="SSF51445">
    <property type="entry name" value="(Trans)glycosidases"/>
    <property type="match status" value="1"/>
</dbReference>
<dbReference type="Gene3D" id="2.70.98.10">
    <property type="match status" value="1"/>
</dbReference>
<dbReference type="Pfam" id="PF16353">
    <property type="entry name" value="LacZ_4"/>
    <property type="match status" value="1"/>
</dbReference>
<evidence type="ECO:0000256" key="1">
    <source>
        <dbReference type="ARBA" id="ARBA00001412"/>
    </source>
</evidence>
<accession>A0AAE3XSD8</accession>
<dbReference type="GO" id="GO:0004565">
    <property type="term" value="F:beta-galactosidase activity"/>
    <property type="evidence" value="ECO:0007669"/>
    <property type="project" value="UniProtKB-EC"/>
</dbReference>
<evidence type="ECO:0000256" key="5">
    <source>
        <dbReference type="ARBA" id="ARBA00012756"/>
    </source>
</evidence>
<keyword evidence="7" id="KW-0106">Calcium</keyword>
<dbReference type="PROSITE" id="PS00608">
    <property type="entry name" value="GLYCOSYL_HYDROL_F2_2"/>
    <property type="match status" value="1"/>
</dbReference>
<gene>
    <name evidence="12" type="ORF">HNQ88_004230</name>
</gene>
<dbReference type="Pfam" id="PF02836">
    <property type="entry name" value="Glyco_hydro_2_C"/>
    <property type="match status" value="1"/>
</dbReference>